<dbReference type="OrthoDB" id="4117425at2759"/>
<dbReference type="EMBL" id="ML975152">
    <property type="protein sequence ID" value="KAF1814738.1"/>
    <property type="molecule type" value="Genomic_DNA"/>
</dbReference>
<protein>
    <recommendedName>
        <fullName evidence="4">Transcription factor domain-containing protein</fullName>
    </recommendedName>
</protein>
<reference evidence="3" key="3">
    <citation type="submission" date="2025-04" db="UniProtKB">
        <authorList>
            <consortium name="RefSeq"/>
        </authorList>
    </citation>
    <scope>IDENTIFICATION</scope>
    <source>
        <strain evidence="3">CBS 781.70</strain>
    </source>
</reference>
<dbReference type="GeneID" id="54415128"/>
<evidence type="ECO:0000313" key="3">
    <source>
        <dbReference type="RefSeq" id="XP_033536369.1"/>
    </source>
</evidence>
<dbReference type="AlphaFoldDB" id="A0A6G1G9H6"/>
<evidence type="ECO:0000313" key="1">
    <source>
        <dbReference type="EMBL" id="KAF1814738.1"/>
    </source>
</evidence>
<gene>
    <name evidence="1 3" type="ORF">P152DRAFT_231105</name>
</gene>
<keyword evidence="2" id="KW-1185">Reference proteome</keyword>
<evidence type="ECO:0008006" key="4">
    <source>
        <dbReference type="Google" id="ProtNLM"/>
    </source>
</evidence>
<accession>A0A6G1G9H6</accession>
<name>A0A6G1G9H6_9PEZI</name>
<sequence>MNKARICLLLSKGRIYPRAEFDDEKWLLEAHNQLQQARLPPVDSSPAESKSMVSQWNILRACYSMRVRWEILGLRRAHLYPAMLVKMVPFQPSDLEEDTRFPWFLSVEVKRRLSEIFLALVDLSLITYPLCHILMGPKLYLGWLGEPRKLSIMGELEECEGLLAQWQTNHTQLLLTSSDPPKSDPSYYSLLAIFANLRLTYEYLTSTLHQISLCSERP</sequence>
<proteinExistence type="predicted"/>
<reference evidence="1 3" key="1">
    <citation type="submission" date="2020-01" db="EMBL/GenBank/DDBJ databases">
        <authorList>
            <consortium name="DOE Joint Genome Institute"/>
            <person name="Haridas S."/>
            <person name="Albert R."/>
            <person name="Binder M."/>
            <person name="Bloem J."/>
            <person name="Labutti K."/>
            <person name="Salamov A."/>
            <person name="Andreopoulos B."/>
            <person name="Baker S.E."/>
            <person name="Barry K."/>
            <person name="Bills G."/>
            <person name="Bluhm B.H."/>
            <person name="Cannon C."/>
            <person name="Castanera R."/>
            <person name="Culley D.E."/>
            <person name="Daum C."/>
            <person name="Ezra D."/>
            <person name="Gonzalez J.B."/>
            <person name="Henrissat B."/>
            <person name="Kuo A."/>
            <person name="Liang C."/>
            <person name="Lipzen A."/>
            <person name="Lutzoni F."/>
            <person name="Magnuson J."/>
            <person name="Mondo S."/>
            <person name="Nolan M."/>
            <person name="Ohm R."/>
            <person name="Pangilinan J."/>
            <person name="Park H.-J."/>
            <person name="Ramirez L."/>
            <person name="Alfaro M."/>
            <person name="Sun H."/>
            <person name="Tritt A."/>
            <person name="Yoshinaga Y."/>
            <person name="Zwiers L.-H."/>
            <person name="Turgeon B.G."/>
            <person name="Goodwin S.B."/>
            <person name="Spatafora J.W."/>
            <person name="Crous P.W."/>
            <person name="Grigoriev I.V."/>
        </authorList>
    </citation>
    <scope>NUCLEOTIDE SEQUENCE</scope>
    <source>
        <strain evidence="1 3">CBS 781.70</strain>
    </source>
</reference>
<dbReference type="Proteomes" id="UP000504638">
    <property type="component" value="Unplaced"/>
</dbReference>
<evidence type="ECO:0000313" key="2">
    <source>
        <dbReference type="Proteomes" id="UP000504638"/>
    </source>
</evidence>
<reference evidence="3" key="2">
    <citation type="submission" date="2020-04" db="EMBL/GenBank/DDBJ databases">
        <authorList>
            <consortium name="NCBI Genome Project"/>
        </authorList>
    </citation>
    <scope>NUCLEOTIDE SEQUENCE</scope>
    <source>
        <strain evidence="3">CBS 781.70</strain>
    </source>
</reference>
<dbReference type="RefSeq" id="XP_033536369.1">
    <property type="nucleotide sequence ID" value="XM_033674558.1"/>
</dbReference>
<organism evidence="1">
    <name type="scientific">Eremomyces bilateralis CBS 781.70</name>
    <dbReference type="NCBI Taxonomy" id="1392243"/>
    <lineage>
        <taxon>Eukaryota</taxon>
        <taxon>Fungi</taxon>
        <taxon>Dikarya</taxon>
        <taxon>Ascomycota</taxon>
        <taxon>Pezizomycotina</taxon>
        <taxon>Dothideomycetes</taxon>
        <taxon>Dothideomycetes incertae sedis</taxon>
        <taxon>Eremomycetales</taxon>
        <taxon>Eremomycetaceae</taxon>
        <taxon>Eremomyces</taxon>
    </lineage>
</organism>